<reference evidence="15" key="1">
    <citation type="submission" date="2022-01" db="UniProtKB">
        <authorList>
            <consortium name="EnsemblMetazoa"/>
        </authorList>
    </citation>
    <scope>IDENTIFICATION</scope>
</reference>
<accession>A0A8I6S300</accession>
<evidence type="ECO:0000256" key="3">
    <source>
        <dbReference type="ARBA" id="ARBA00022729"/>
    </source>
</evidence>
<feature type="region of interest" description="Disordered" evidence="11">
    <location>
        <begin position="278"/>
        <end position="310"/>
    </location>
</feature>
<evidence type="ECO:0000313" key="16">
    <source>
        <dbReference type="Proteomes" id="UP000494040"/>
    </source>
</evidence>
<proteinExistence type="predicted"/>
<dbReference type="InterPro" id="IPR044744">
    <property type="entry name" value="ZNRF4/RNF13/RNF167_PA"/>
</dbReference>
<evidence type="ECO:0000256" key="5">
    <source>
        <dbReference type="ARBA" id="ARBA00022833"/>
    </source>
</evidence>
<keyword evidence="5" id="KW-0862">Zinc</keyword>
<gene>
    <name evidence="15" type="primary">106669694</name>
</gene>
<dbReference type="AlphaFoldDB" id="A0A8I6S300"/>
<keyword evidence="4 10" id="KW-0863">Zinc-finger</keyword>
<dbReference type="PROSITE" id="PS50089">
    <property type="entry name" value="ZF_RING_2"/>
    <property type="match status" value="1"/>
</dbReference>
<feature type="chain" id="PRO_5035194014" description="RING-type domain-containing protein" evidence="13">
    <location>
        <begin position="22"/>
        <end position="389"/>
    </location>
</feature>
<dbReference type="FunFam" id="3.30.40.10:FF:000429">
    <property type="entry name" value="E3 ubiquitin-protein ligase RNF13"/>
    <property type="match status" value="1"/>
</dbReference>
<feature type="compositionally biased region" description="Acidic residues" evidence="11">
    <location>
        <begin position="282"/>
        <end position="292"/>
    </location>
</feature>
<dbReference type="SUPFAM" id="SSF57850">
    <property type="entry name" value="RING/U-box"/>
    <property type="match status" value="1"/>
</dbReference>
<evidence type="ECO:0000256" key="4">
    <source>
        <dbReference type="ARBA" id="ARBA00022771"/>
    </source>
</evidence>
<comment type="subcellular location">
    <subcellularLocation>
        <location evidence="9">Endomembrane system</location>
        <topology evidence="9">Single-pass type I membrane protein</topology>
    </subcellularLocation>
</comment>
<dbReference type="Gene3D" id="3.50.30.30">
    <property type="match status" value="1"/>
</dbReference>
<dbReference type="PANTHER" id="PTHR45931">
    <property type="entry name" value="SI:CH211-59O9.10"/>
    <property type="match status" value="1"/>
</dbReference>
<evidence type="ECO:0000256" key="1">
    <source>
        <dbReference type="ARBA" id="ARBA00022692"/>
    </source>
</evidence>
<keyword evidence="8" id="KW-0325">Glycoprotein</keyword>
<evidence type="ECO:0000256" key="9">
    <source>
        <dbReference type="ARBA" id="ARBA00046288"/>
    </source>
</evidence>
<evidence type="ECO:0000256" key="8">
    <source>
        <dbReference type="ARBA" id="ARBA00023180"/>
    </source>
</evidence>
<dbReference type="FunFam" id="3.50.30.30:FF:000026">
    <property type="entry name" value="E3 ubiquitin-protein ligase RNF13"/>
    <property type="match status" value="1"/>
</dbReference>
<dbReference type="InterPro" id="IPR001841">
    <property type="entry name" value="Znf_RING"/>
</dbReference>
<dbReference type="GO" id="GO:0061630">
    <property type="term" value="F:ubiquitin protein ligase activity"/>
    <property type="evidence" value="ECO:0007669"/>
    <property type="project" value="TreeGrafter"/>
</dbReference>
<evidence type="ECO:0000256" key="7">
    <source>
        <dbReference type="ARBA" id="ARBA00023136"/>
    </source>
</evidence>
<dbReference type="InterPro" id="IPR003137">
    <property type="entry name" value="PA_domain"/>
</dbReference>
<keyword evidence="2" id="KW-0479">Metal-binding</keyword>
<evidence type="ECO:0000259" key="14">
    <source>
        <dbReference type="PROSITE" id="PS50089"/>
    </source>
</evidence>
<dbReference type="InterPro" id="IPR013083">
    <property type="entry name" value="Znf_RING/FYVE/PHD"/>
</dbReference>
<dbReference type="KEGG" id="clec:106669694"/>
<evidence type="ECO:0000256" key="11">
    <source>
        <dbReference type="SAM" id="MobiDB-lite"/>
    </source>
</evidence>
<name>A0A8I6S300_CIMLE</name>
<dbReference type="OMA" id="VYTIFTV"/>
<feature type="compositionally biased region" description="Polar residues" evidence="11">
    <location>
        <begin position="299"/>
        <end position="310"/>
    </location>
</feature>
<dbReference type="GO" id="GO:0005737">
    <property type="term" value="C:cytoplasm"/>
    <property type="evidence" value="ECO:0007669"/>
    <property type="project" value="UniProtKB-ARBA"/>
</dbReference>
<dbReference type="Pfam" id="PF13639">
    <property type="entry name" value="zf-RING_2"/>
    <property type="match status" value="1"/>
</dbReference>
<dbReference type="OrthoDB" id="8062037at2759"/>
<protein>
    <recommendedName>
        <fullName evidence="14">RING-type domain-containing protein</fullName>
    </recommendedName>
</protein>
<dbReference type="SMART" id="SM00184">
    <property type="entry name" value="RING"/>
    <property type="match status" value="1"/>
</dbReference>
<sequence length="389" mass="44055">MMILFTYTEFLLVLLFTWVAGDVQVFSSYDFSPPVLIAEFSDLPAAFGNDIPSKGIVANYVYANPEHACTLIEPPPSNASNPAQFWGVLIKKGNCTFEEKVYSAQMAGYNVAIVHNVGSNNLVTMRAADPFRVWIPSVFIGETAATIIKSRYLYYSGCTIRIEELVDKNILIPLFIVVTVCMIVMGAIMVAKCIKDYRRARRRRLPCSYLSQIPTAKYKKNDPYETCAICLDDFIEGEKLRILPCSHSYHCKCIDPWLTRNRRVCPMCKRRVFGQNERNVEDSESNNEDDDNTPLLRSAQPTNGGTFAVRNFNSPFSQAVISNFENCTNDLDIGPINDGSSSDDDGHGHHSHHHHHDDDSHSHHHHDDDSHSHHHHLDDSHSHHDYDFE</sequence>
<dbReference type="GO" id="GO:0012505">
    <property type="term" value="C:endomembrane system"/>
    <property type="evidence" value="ECO:0007669"/>
    <property type="project" value="UniProtKB-SubCell"/>
</dbReference>
<evidence type="ECO:0000256" key="6">
    <source>
        <dbReference type="ARBA" id="ARBA00022989"/>
    </source>
</evidence>
<organism evidence="15 16">
    <name type="scientific">Cimex lectularius</name>
    <name type="common">Bed bug</name>
    <name type="synonym">Acanthia lectularia</name>
    <dbReference type="NCBI Taxonomy" id="79782"/>
    <lineage>
        <taxon>Eukaryota</taxon>
        <taxon>Metazoa</taxon>
        <taxon>Ecdysozoa</taxon>
        <taxon>Arthropoda</taxon>
        <taxon>Hexapoda</taxon>
        <taxon>Insecta</taxon>
        <taxon>Pterygota</taxon>
        <taxon>Neoptera</taxon>
        <taxon>Paraneoptera</taxon>
        <taxon>Hemiptera</taxon>
        <taxon>Heteroptera</taxon>
        <taxon>Panheteroptera</taxon>
        <taxon>Cimicomorpha</taxon>
        <taxon>Cimicidae</taxon>
        <taxon>Cimex</taxon>
    </lineage>
</organism>
<feature type="transmembrane region" description="Helical" evidence="12">
    <location>
        <begin position="170"/>
        <end position="194"/>
    </location>
</feature>
<feature type="signal peptide" evidence="13">
    <location>
        <begin position="1"/>
        <end position="21"/>
    </location>
</feature>
<keyword evidence="7 12" id="KW-0472">Membrane</keyword>
<dbReference type="EnsemblMetazoa" id="XM_014399334.2">
    <property type="protein sequence ID" value="XP_014254820.1"/>
    <property type="gene ID" value="LOC106669694"/>
</dbReference>
<dbReference type="CDD" id="cd02123">
    <property type="entry name" value="PA_C_RZF_like"/>
    <property type="match status" value="1"/>
</dbReference>
<keyword evidence="6 12" id="KW-1133">Transmembrane helix</keyword>
<dbReference type="GO" id="GO:0006511">
    <property type="term" value="P:ubiquitin-dependent protein catabolic process"/>
    <property type="evidence" value="ECO:0007669"/>
    <property type="project" value="TreeGrafter"/>
</dbReference>
<dbReference type="GO" id="GO:0005634">
    <property type="term" value="C:nucleus"/>
    <property type="evidence" value="ECO:0007669"/>
    <property type="project" value="TreeGrafter"/>
</dbReference>
<dbReference type="InterPro" id="IPR051834">
    <property type="entry name" value="RING_finger_E3_ligase"/>
</dbReference>
<feature type="domain" description="RING-type" evidence="14">
    <location>
        <begin position="227"/>
        <end position="269"/>
    </location>
</feature>
<keyword evidence="3 13" id="KW-0732">Signal</keyword>
<feature type="compositionally biased region" description="Basic and acidic residues" evidence="11">
    <location>
        <begin position="356"/>
        <end position="389"/>
    </location>
</feature>
<dbReference type="PANTHER" id="PTHR45931:SF20">
    <property type="entry name" value="RING-TYPE E3 UBIQUITIN TRANSFERASE"/>
    <property type="match status" value="1"/>
</dbReference>
<evidence type="ECO:0000313" key="15">
    <source>
        <dbReference type="EnsemblMetazoa" id="XP_014254820.1"/>
    </source>
</evidence>
<keyword evidence="16" id="KW-1185">Reference proteome</keyword>
<evidence type="ECO:0000256" key="2">
    <source>
        <dbReference type="ARBA" id="ARBA00022723"/>
    </source>
</evidence>
<dbReference type="Proteomes" id="UP000494040">
    <property type="component" value="Unassembled WGS sequence"/>
</dbReference>
<dbReference type="Pfam" id="PF02225">
    <property type="entry name" value="PA"/>
    <property type="match status" value="1"/>
</dbReference>
<keyword evidence="1 12" id="KW-0812">Transmembrane</keyword>
<feature type="region of interest" description="Disordered" evidence="11">
    <location>
        <begin position="332"/>
        <end position="389"/>
    </location>
</feature>
<dbReference type="GO" id="GO:0008270">
    <property type="term" value="F:zinc ion binding"/>
    <property type="evidence" value="ECO:0007669"/>
    <property type="project" value="UniProtKB-KW"/>
</dbReference>
<evidence type="ECO:0000256" key="12">
    <source>
        <dbReference type="SAM" id="Phobius"/>
    </source>
</evidence>
<evidence type="ECO:0000256" key="13">
    <source>
        <dbReference type="SAM" id="SignalP"/>
    </source>
</evidence>
<evidence type="ECO:0000256" key="10">
    <source>
        <dbReference type="PROSITE-ProRule" id="PRU00175"/>
    </source>
</evidence>
<dbReference type="Gene3D" id="3.30.40.10">
    <property type="entry name" value="Zinc/RING finger domain, C3HC4 (zinc finger)"/>
    <property type="match status" value="1"/>
</dbReference>